<dbReference type="EMBL" id="CP045902">
    <property type="protein sequence ID" value="QQP38483.1"/>
    <property type="molecule type" value="Genomic_DNA"/>
</dbReference>
<keyword evidence="1" id="KW-0808">Transferase</keyword>
<evidence type="ECO:0000313" key="13">
    <source>
        <dbReference type="Proteomes" id="UP000595437"/>
    </source>
</evidence>
<reference evidence="13" key="1">
    <citation type="submission" date="2021-01" db="EMBL/GenBank/DDBJ databases">
        <title>Caligus Genome Assembly.</title>
        <authorList>
            <person name="Gallardo-Escarate C."/>
        </authorList>
    </citation>
    <scope>NUCLEOTIDE SEQUENCE [LARGE SCALE GENOMIC DNA]</scope>
</reference>
<gene>
    <name evidence="12" type="ORF">FKW44_019063</name>
</gene>
<feature type="domain" description="CRESS-DNA virus Rep endonuclease" evidence="11">
    <location>
        <begin position="1"/>
        <end position="107"/>
    </location>
</feature>
<dbReference type="GO" id="GO:0016787">
    <property type="term" value="F:hydrolase activity"/>
    <property type="evidence" value="ECO:0007669"/>
    <property type="project" value="UniProtKB-KW"/>
</dbReference>
<dbReference type="OrthoDB" id="1926167at2759"/>
<dbReference type="AlphaFoldDB" id="A0A7T8JX95"/>
<keyword evidence="8" id="KW-0378">Hydrolase</keyword>
<name>A0A7T8JX95_CALRO</name>
<keyword evidence="2" id="KW-0548">Nucleotidyltransferase</keyword>
<dbReference type="GO" id="GO:0006260">
    <property type="term" value="P:DNA replication"/>
    <property type="evidence" value="ECO:0007669"/>
    <property type="project" value="UniProtKB-KW"/>
</dbReference>
<proteinExistence type="predicted"/>
<dbReference type="InterPro" id="IPR049912">
    <property type="entry name" value="CRESS_DNA_REP"/>
</dbReference>
<evidence type="ECO:0000256" key="8">
    <source>
        <dbReference type="ARBA" id="ARBA00022801"/>
    </source>
</evidence>
<dbReference type="GO" id="GO:0016779">
    <property type="term" value="F:nucleotidyltransferase activity"/>
    <property type="evidence" value="ECO:0007669"/>
    <property type="project" value="UniProtKB-KW"/>
</dbReference>
<keyword evidence="10" id="KW-0238">DNA-binding</keyword>
<keyword evidence="9" id="KW-0190">Covalent protein-DNA linkage</keyword>
<evidence type="ECO:0000256" key="1">
    <source>
        <dbReference type="ARBA" id="ARBA00022679"/>
    </source>
</evidence>
<keyword evidence="4" id="KW-0540">Nuclease</keyword>
<keyword evidence="13" id="KW-1185">Reference proteome</keyword>
<dbReference type="GO" id="GO:0004519">
    <property type="term" value="F:endonuclease activity"/>
    <property type="evidence" value="ECO:0007669"/>
    <property type="project" value="UniProtKB-KW"/>
</dbReference>
<evidence type="ECO:0000256" key="2">
    <source>
        <dbReference type="ARBA" id="ARBA00022695"/>
    </source>
</evidence>
<evidence type="ECO:0000256" key="9">
    <source>
        <dbReference type="ARBA" id="ARBA00023124"/>
    </source>
</evidence>
<keyword evidence="7" id="KW-0255">Endonuclease</keyword>
<sequence length="128" mass="15281">MVRSNKICFTLNNFYNEEQSGLLDYLNLNERWIKFAIIGEETDQRGRYIYKVTAINGNLKFWKKLPGLQRAHIEDARGDDQPNLDYCSKGMFRRSRYKRRYARTGKRSSYRRRILGVLIARSKDFTKT</sequence>
<dbReference type="Proteomes" id="UP000595437">
    <property type="component" value="Chromosome 13"/>
</dbReference>
<keyword evidence="6" id="KW-0547">Nucleotide-binding</keyword>
<evidence type="ECO:0000256" key="6">
    <source>
        <dbReference type="ARBA" id="ARBA00022741"/>
    </source>
</evidence>
<dbReference type="PROSITE" id="PS52020">
    <property type="entry name" value="CRESS_DNA_REP"/>
    <property type="match status" value="1"/>
</dbReference>
<evidence type="ECO:0000256" key="4">
    <source>
        <dbReference type="ARBA" id="ARBA00022722"/>
    </source>
</evidence>
<evidence type="ECO:0000256" key="7">
    <source>
        <dbReference type="ARBA" id="ARBA00022759"/>
    </source>
</evidence>
<protein>
    <recommendedName>
        <fullName evidence="11">CRESS-DNA virus Rep endonuclease domain-containing protein</fullName>
    </recommendedName>
</protein>
<keyword evidence="5" id="KW-0479">Metal-binding</keyword>
<evidence type="ECO:0000256" key="10">
    <source>
        <dbReference type="ARBA" id="ARBA00023125"/>
    </source>
</evidence>
<dbReference type="GO" id="GO:0046872">
    <property type="term" value="F:metal ion binding"/>
    <property type="evidence" value="ECO:0007669"/>
    <property type="project" value="UniProtKB-KW"/>
</dbReference>
<accession>A0A7T8JX95</accession>
<dbReference type="Gene3D" id="3.40.1310.20">
    <property type="match status" value="1"/>
</dbReference>
<dbReference type="GO" id="GO:0000166">
    <property type="term" value="F:nucleotide binding"/>
    <property type="evidence" value="ECO:0007669"/>
    <property type="project" value="UniProtKB-KW"/>
</dbReference>
<keyword evidence="3" id="KW-0235">DNA replication</keyword>
<evidence type="ECO:0000259" key="11">
    <source>
        <dbReference type="PROSITE" id="PS52020"/>
    </source>
</evidence>
<evidence type="ECO:0000256" key="3">
    <source>
        <dbReference type="ARBA" id="ARBA00022705"/>
    </source>
</evidence>
<evidence type="ECO:0000256" key="5">
    <source>
        <dbReference type="ARBA" id="ARBA00022723"/>
    </source>
</evidence>
<dbReference type="GO" id="GO:0003677">
    <property type="term" value="F:DNA binding"/>
    <property type="evidence" value="ECO:0007669"/>
    <property type="project" value="UniProtKB-KW"/>
</dbReference>
<evidence type="ECO:0000313" key="12">
    <source>
        <dbReference type="EMBL" id="QQP38483.1"/>
    </source>
</evidence>
<organism evidence="12 13">
    <name type="scientific">Caligus rogercresseyi</name>
    <name type="common">Sea louse</name>
    <dbReference type="NCBI Taxonomy" id="217165"/>
    <lineage>
        <taxon>Eukaryota</taxon>
        <taxon>Metazoa</taxon>
        <taxon>Ecdysozoa</taxon>
        <taxon>Arthropoda</taxon>
        <taxon>Crustacea</taxon>
        <taxon>Multicrustacea</taxon>
        <taxon>Hexanauplia</taxon>
        <taxon>Copepoda</taxon>
        <taxon>Siphonostomatoida</taxon>
        <taxon>Caligidae</taxon>
        <taxon>Caligus</taxon>
    </lineage>
</organism>